<sequence length="181" mass="19401">MRAKRKIVSGLFVSLDGVVEAPETWHFPYLNEEMNAAVGAMHEEADTLLLGRVTYETFAAVWPHQTGALADRINGLPKMVVSATLDGAAWANSTVLDGDVVTALTEAKNRPGGNINLSGSITLTRALLKAGLIDELRLLVHPVVLGTGLRLFPEGAGRVPLKLLRSATFATGVMDLTYRPL</sequence>
<reference evidence="3" key="2">
    <citation type="submission" date="2016-04" db="EMBL/GenBank/DDBJ databases">
        <title>Planomonospora sphaerica JCM9374 whole genome shotgun sequence.</title>
        <authorList>
            <person name="Suzuki T."/>
            <person name="Dohra H."/>
            <person name="Kodani S."/>
        </authorList>
    </citation>
    <scope>NUCLEOTIDE SEQUENCE [LARGE SCALE GENOMIC DNA]</scope>
    <source>
        <strain evidence="3">JCM 9374</strain>
    </source>
</reference>
<dbReference type="AlphaFoldDB" id="A0A171BXS8"/>
<evidence type="ECO:0000313" key="2">
    <source>
        <dbReference type="EMBL" id="GAT65754.1"/>
    </source>
</evidence>
<dbReference type="Proteomes" id="UP000077701">
    <property type="component" value="Unassembled WGS sequence"/>
</dbReference>
<dbReference type="SUPFAM" id="SSF53597">
    <property type="entry name" value="Dihydrofolate reductase-like"/>
    <property type="match status" value="1"/>
</dbReference>
<keyword evidence="3" id="KW-1185">Reference proteome</keyword>
<dbReference type="RefSeq" id="WP_068895475.1">
    <property type="nucleotide sequence ID" value="NZ_BDCX01000003.1"/>
</dbReference>
<comment type="caution">
    <text evidence="2">The sequence shown here is derived from an EMBL/GenBank/DDBJ whole genome shotgun (WGS) entry which is preliminary data.</text>
</comment>
<protein>
    <submittedName>
        <fullName evidence="2">Pyrimidine reductase</fullName>
    </submittedName>
</protein>
<dbReference type="Pfam" id="PF01872">
    <property type="entry name" value="RibD_C"/>
    <property type="match status" value="1"/>
</dbReference>
<dbReference type="InterPro" id="IPR002734">
    <property type="entry name" value="RibDG_C"/>
</dbReference>
<dbReference type="InterPro" id="IPR050765">
    <property type="entry name" value="Riboflavin_Biosynth_HTPR"/>
</dbReference>
<dbReference type="EMBL" id="BDCX01000003">
    <property type="protein sequence ID" value="GAT65754.1"/>
    <property type="molecule type" value="Genomic_DNA"/>
</dbReference>
<reference evidence="2 3" key="1">
    <citation type="journal article" date="2016" name="Genome Announc.">
        <title>Draft Genome Sequence of Planomonospora sphaerica JCM9374, a Rare Actinomycete.</title>
        <authorList>
            <person name="Dohra H."/>
            <person name="Suzuki T."/>
            <person name="Inoue Y."/>
            <person name="Kodani S."/>
        </authorList>
    </citation>
    <scope>NUCLEOTIDE SEQUENCE [LARGE SCALE GENOMIC DNA]</scope>
    <source>
        <strain evidence="2 3">JCM 9374</strain>
    </source>
</reference>
<dbReference type="GO" id="GO:0009231">
    <property type="term" value="P:riboflavin biosynthetic process"/>
    <property type="evidence" value="ECO:0007669"/>
    <property type="project" value="InterPro"/>
</dbReference>
<evidence type="ECO:0000259" key="1">
    <source>
        <dbReference type="Pfam" id="PF01872"/>
    </source>
</evidence>
<accession>A0A171BXS8</accession>
<gene>
    <name evidence="2" type="ORF">PS9374_01394</name>
</gene>
<name>A0A171BXS8_9ACTN</name>
<dbReference type="OrthoDB" id="3471694at2"/>
<proteinExistence type="predicted"/>
<dbReference type="Gene3D" id="3.40.430.10">
    <property type="entry name" value="Dihydrofolate Reductase, subunit A"/>
    <property type="match status" value="1"/>
</dbReference>
<feature type="domain" description="Bacterial bifunctional deaminase-reductase C-terminal" evidence="1">
    <location>
        <begin position="6"/>
        <end position="173"/>
    </location>
</feature>
<dbReference type="PANTHER" id="PTHR38011">
    <property type="entry name" value="DIHYDROFOLATE REDUCTASE FAMILY PROTEIN (AFU_ORTHOLOGUE AFUA_8G06820)"/>
    <property type="match status" value="1"/>
</dbReference>
<dbReference type="STRING" id="161355.PS9374_01394"/>
<dbReference type="InterPro" id="IPR024072">
    <property type="entry name" value="DHFR-like_dom_sf"/>
</dbReference>
<organism evidence="2 3">
    <name type="scientific">Planomonospora sphaerica</name>
    <dbReference type="NCBI Taxonomy" id="161355"/>
    <lineage>
        <taxon>Bacteria</taxon>
        <taxon>Bacillati</taxon>
        <taxon>Actinomycetota</taxon>
        <taxon>Actinomycetes</taxon>
        <taxon>Streptosporangiales</taxon>
        <taxon>Streptosporangiaceae</taxon>
        <taxon>Planomonospora</taxon>
    </lineage>
</organism>
<dbReference type="PANTHER" id="PTHR38011:SF11">
    <property type="entry name" value="2,5-DIAMINO-6-RIBOSYLAMINO-4(3H)-PYRIMIDINONE 5'-PHOSPHATE REDUCTASE"/>
    <property type="match status" value="1"/>
</dbReference>
<evidence type="ECO:0000313" key="3">
    <source>
        <dbReference type="Proteomes" id="UP000077701"/>
    </source>
</evidence>
<dbReference type="GO" id="GO:0008703">
    <property type="term" value="F:5-amino-6-(5-phosphoribosylamino)uracil reductase activity"/>
    <property type="evidence" value="ECO:0007669"/>
    <property type="project" value="InterPro"/>
</dbReference>